<organism evidence="1 2">
    <name type="scientific">Kribbella antiqua</name>
    <dbReference type="NCBI Taxonomy" id="2512217"/>
    <lineage>
        <taxon>Bacteria</taxon>
        <taxon>Bacillati</taxon>
        <taxon>Actinomycetota</taxon>
        <taxon>Actinomycetes</taxon>
        <taxon>Propionibacteriales</taxon>
        <taxon>Kribbellaceae</taxon>
        <taxon>Kribbella</taxon>
    </lineage>
</organism>
<name>A0A4R2ILU8_9ACTN</name>
<comment type="caution">
    <text evidence="1">The sequence shown here is derived from an EMBL/GenBank/DDBJ whole genome shotgun (WGS) entry which is preliminary data.</text>
</comment>
<dbReference type="RefSeq" id="WP_241996264.1">
    <property type="nucleotide sequence ID" value="NZ_SLWR01000008.1"/>
</dbReference>
<accession>A0A4R2ILU8</accession>
<evidence type="ECO:0000313" key="1">
    <source>
        <dbReference type="EMBL" id="TCO45482.1"/>
    </source>
</evidence>
<reference evidence="1 2" key="1">
    <citation type="journal article" date="2015" name="Stand. Genomic Sci.">
        <title>Genomic Encyclopedia of Bacterial and Archaeal Type Strains, Phase III: the genomes of soil and plant-associated and newly described type strains.</title>
        <authorList>
            <person name="Whitman W.B."/>
            <person name="Woyke T."/>
            <person name="Klenk H.P."/>
            <person name="Zhou Y."/>
            <person name="Lilburn T.G."/>
            <person name="Beck B.J."/>
            <person name="De Vos P."/>
            <person name="Vandamme P."/>
            <person name="Eisen J.A."/>
            <person name="Garrity G."/>
            <person name="Hugenholtz P."/>
            <person name="Kyrpides N.C."/>
        </authorList>
    </citation>
    <scope>NUCLEOTIDE SEQUENCE [LARGE SCALE GENOMIC DNA]</scope>
    <source>
        <strain evidence="1 2">VKM Ac-2541</strain>
    </source>
</reference>
<gene>
    <name evidence="1" type="ORF">EV646_108104</name>
</gene>
<dbReference type="AlphaFoldDB" id="A0A4R2ILU8"/>
<dbReference type="EMBL" id="SLWR01000008">
    <property type="protein sequence ID" value="TCO45482.1"/>
    <property type="molecule type" value="Genomic_DNA"/>
</dbReference>
<protein>
    <submittedName>
        <fullName evidence="1">Uncharacterized protein</fullName>
    </submittedName>
</protein>
<proteinExistence type="predicted"/>
<evidence type="ECO:0000313" key="2">
    <source>
        <dbReference type="Proteomes" id="UP000295573"/>
    </source>
</evidence>
<keyword evidence="2" id="KW-1185">Reference proteome</keyword>
<dbReference type="Proteomes" id="UP000295573">
    <property type="component" value="Unassembled WGS sequence"/>
</dbReference>
<sequence>MLPTINAAQVVTGLTNAGYKCSTDVTYATCTAGAASVWVLTGNHPRPPVVSLHSAGPAEKASAAIAKVLPQALEIAHINERQQITDWFGKQKSTASAQLTAGDWLVDYIVEVDTDEPGVHLTLTDKLCKTNCQAE</sequence>